<feature type="compositionally biased region" description="Basic and acidic residues" evidence="1">
    <location>
        <begin position="391"/>
        <end position="404"/>
    </location>
</feature>
<proteinExistence type="predicted"/>
<name>A0A9P4NPD8_9PEZI</name>
<feature type="compositionally biased region" description="Low complexity" evidence="1">
    <location>
        <begin position="189"/>
        <end position="204"/>
    </location>
</feature>
<evidence type="ECO:0000313" key="3">
    <source>
        <dbReference type="Proteomes" id="UP000800235"/>
    </source>
</evidence>
<feature type="region of interest" description="Disordered" evidence="1">
    <location>
        <begin position="315"/>
        <end position="404"/>
    </location>
</feature>
<protein>
    <submittedName>
        <fullName evidence="2">Uncharacterized protein</fullName>
    </submittedName>
</protein>
<sequence>MLWPQKFLTRGFAPKSSPQQQRARQALNLAGLEHLLQPVVELQVHLPKIQDQLPQPHHHTNLPKLRLQTTNEQSHAPPADEPPPPSISPEERSRQRLCEARDFVHRANLNLDMHRKRHLDVVKEAKEPTYYEQMLESRRKAKAARSAQAALVSVSNPIRNSRNRSRVPESKTTSSKSDVPVTPKKSQNSHSSHSSATPPTTSSTRGQFVFFRPHIEGTPPEDRPELAQRIAEKMCKWIASAFRHVCDPTEAALHRERKEQRKANLRKYGVATYEDYVQRNRETADAEAGDNSPDRLSRDRYLRYRLGTVRQLAKEDARYRGPTANSTQSSVVEKASEDDSKQSSARLTATNVHNHSDRSSEGSKNRGLSAKPSRTPSVPTSVGYRQVNSPERARQKDESYAKYR</sequence>
<accession>A0A9P4NPD8</accession>
<feature type="region of interest" description="Disordered" evidence="1">
    <location>
        <begin position="147"/>
        <end position="205"/>
    </location>
</feature>
<gene>
    <name evidence="2" type="ORF">EJ08DRAFT_661971</name>
</gene>
<evidence type="ECO:0000256" key="1">
    <source>
        <dbReference type="SAM" id="MobiDB-lite"/>
    </source>
</evidence>
<dbReference type="EMBL" id="MU007049">
    <property type="protein sequence ID" value="KAF2429227.1"/>
    <property type="molecule type" value="Genomic_DNA"/>
</dbReference>
<dbReference type="Proteomes" id="UP000800235">
    <property type="component" value="Unassembled WGS sequence"/>
</dbReference>
<dbReference type="AlphaFoldDB" id="A0A9P4NPD8"/>
<feature type="compositionally biased region" description="Polar residues" evidence="1">
    <location>
        <begin position="342"/>
        <end position="353"/>
    </location>
</feature>
<evidence type="ECO:0000313" key="2">
    <source>
        <dbReference type="EMBL" id="KAF2429227.1"/>
    </source>
</evidence>
<organism evidence="2 3">
    <name type="scientific">Tothia fuscella</name>
    <dbReference type="NCBI Taxonomy" id="1048955"/>
    <lineage>
        <taxon>Eukaryota</taxon>
        <taxon>Fungi</taxon>
        <taxon>Dikarya</taxon>
        <taxon>Ascomycota</taxon>
        <taxon>Pezizomycotina</taxon>
        <taxon>Dothideomycetes</taxon>
        <taxon>Pleosporomycetidae</taxon>
        <taxon>Venturiales</taxon>
        <taxon>Cylindrosympodiaceae</taxon>
        <taxon>Tothia</taxon>
    </lineage>
</organism>
<comment type="caution">
    <text evidence="2">The sequence shown here is derived from an EMBL/GenBank/DDBJ whole genome shotgun (WGS) entry which is preliminary data.</text>
</comment>
<feature type="compositionally biased region" description="Basic and acidic residues" evidence="1">
    <location>
        <begin position="354"/>
        <end position="364"/>
    </location>
</feature>
<feature type="region of interest" description="Disordered" evidence="1">
    <location>
        <begin position="69"/>
        <end position="95"/>
    </location>
</feature>
<feature type="compositionally biased region" description="Low complexity" evidence="1">
    <location>
        <begin position="147"/>
        <end position="160"/>
    </location>
</feature>
<reference evidence="2" key="1">
    <citation type="journal article" date="2020" name="Stud. Mycol.">
        <title>101 Dothideomycetes genomes: a test case for predicting lifestyles and emergence of pathogens.</title>
        <authorList>
            <person name="Haridas S."/>
            <person name="Albert R."/>
            <person name="Binder M."/>
            <person name="Bloem J."/>
            <person name="Labutti K."/>
            <person name="Salamov A."/>
            <person name="Andreopoulos B."/>
            <person name="Baker S."/>
            <person name="Barry K."/>
            <person name="Bills G."/>
            <person name="Bluhm B."/>
            <person name="Cannon C."/>
            <person name="Castanera R."/>
            <person name="Culley D."/>
            <person name="Daum C."/>
            <person name="Ezra D."/>
            <person name="Gonzalez J."/>
            <person name="Henrissat B."/>
            <person name="Kuo A."/>
            <person name="Liang C."/>
            <person name="Lipzen A."/>
            <person name="Lutzoni F."/>
            <person name="Magnuson J."/>
            <person name="Mondo S."/>
            <person name="Nolan M."/>
            <person name="Ohm R."/>
            <person name="Pangilinan J."/>
            <person name="Park H.-J."/>
            <person name="Ramirez L."/>
            <person name="Alfaro M."/>
            <person name="Sun H."/>
            <person name="Tritt A."/>
            <person name="Yoshinaga Y."/>
            <person name="Zwiers L.-H."/>
            <person name="Turgeon B."/>
            <person name="Goodwin S."/>
            <person name="Spatafora J."/>
            <person name="Crous P."/>
            <person name="Grigoriev I."/>
        </authorList>
    </citation>
    <scope>NUCLEOTIDE SEQUENCE</scope>
    <source>
        <strain evidence="2">CBS 130266</strain>
    </source>
</reference>
<keyword evidence="3" id="KW-1185">Reference proteome</keyword>